<feature type="active site" evidence="7">
    <location>
        <position position="174"/>
    </location>
</feature>
<dbReference type="PROSITE" id="PS00070">
    <property type="entry name" value="ALDEHYDE_DEHYDR_CYS"/>
    <property type="match status" value="1"/>
</dbReference>
<dbReference type="UniPathway" id="UPA00261">
    <property type="reaction ID" value="UER00374"/>
</dbReference>
<evidence type="ECO:0000256" key="1">
    <source>
        <dbReference type="ARBA" id="ARBA00004786"/>
    </source>
</evidence>
<dbReference type="GO" id="GO:0010133">
    <property type="term" value="P:L-proline catabolic process to L-glutamate"/>
    <property type="evidence" value="ECO:0007669"/>
    <property type="project" value="UniProtKB-UniRule"/>
</dbReference>
<dbReference type="InterPro" id="IPR029510">
    <property type="entry name" value="Ald_DH_CS_GLU"/>
</dbReference>
<dbReference type="VEuPathDB" id="FungiDB:I7I52_09681"/>
<comment type="caution">
    <text evidence="12">The sequence shown here is derived from an EMBL/GenBank/DDBJ whole genome shotgun (WGS) entry which is preliminary data.</text>
</comment>
<evidence type="ECO:0000256" key="9">
    <source>
        <dbReference type="RuleBase" id="RU366016"/>
    </source>
</evidence>
<dbReference type="EMBL" id="JAEVHI010000002">
    <property type="protein sequence ID" value="KAG5299385.1"/>
    <property type="molecule type" value="Genomic_DNA"/>
</dbReference>
<dbReference type="InterPro" id="IPR015590">
    <property type="entry name" value="Aldehyde_DH_dom"/>
</dbReference>
<comment type="similarity">
    <text evidence="2 8">Belongs to the aldehyde dehydrogenase family.</text>
</comment>
<dbReference type="OrthoDB" id="5322683at2759"/>
<protein>
    <recommendedName>
        <fullName evidence="9 10">Multifunctional fusion protein</fullName>
    </recommendedName>
    <domain>
        <recommendedName>
            <fullName evidence="10">Delta-1-pyrroline-5-carboxylate dehydrogenase</fullName>
            <shortName evidence="10">P5C dehydrogenase</shortName>
        </recommendedName>
        <alternativeName>
            <fullName evidence="9">L-glutamate gamma-semialdehyde dehydrogenase</fullName>
        </alternativeName>
    </domain>
    <domain>
        <recommendedName>
            <fullName evidence="9">L-glutamate gamma-semialdehyde dehydrogenase</fullName>
            <ecNumber evidence="9">1.2.1.88</ecNumber>
        </recommendedName>
    </domain>
</protein>
<dbReference type="Gene3D" id="3.40.605.10">
    <property type="entry name" value="Aldehyde Dehydrogenase, Chain A, domain 1"/>
    <property type="match status" value="1"/>
</dbReference>
<evidence type="ECO:0000256" key="3">
    <source>
        <dbReference type="ARBA" id="ARBA00023002"/>
    </source>
</evidence>
<evidence type="ECO:0000313" key="12">
    <source>
        <dbReference type="EMBL" id="KAG5299385.1"/>
    </source>
</evidence>
<sequence>MAATMVGQGKNAWQAEIDAAAELCDFLRFNVQYAAEIYAQQPIHNAPGVWNRLEYRPLEGFVYAVSPFNFTAIGGNLPAAPALMGNVVVWKPSPFAVAANFLTHSILVEAGLPHGVIQFVTGDAEQITKTVLDHPHFAALHYTGSTAVFRSLYGKIAQGVADGKYIGYPRIVGETGGKNFHLIHSSADIPNAVRNTVRAAFEFQGQKCSACSRAYVPASIWAEFRRQLIAETQALKIGDPEDFSNFIGPVIHAAAFKKLSSAIDEANADSRLELLVGGSYSDETGYFIHPTIYATKDTAHPILSTEYFGPILAVVVYDDTVDGAGGASAFESICKTIDATSPYALTGAVFAQDRAAVSYAEDVLRSSAGNFYINCKCTGAVVGQQPFGGARASGTNDKAGSIGLLNRFVSVRALKEEFEGLQKVKYVSNE</sequence>
<dbReference type="Pfam" id="PF00171">
    <property type="entry name" value="Aldedh"/>
    <property type="match status" value="1"/>
</dbReference>
<dbReference type="NCBIfam" id="TIGR01236">
    <property type="entry name" value="D1pyr5carbox1"/>
    <property type="match status" value="1"/>
</dbReference>
<dbReference type="AlphaFoldDB" id="A0A8H7Z1A5"/>
<dbReference type="InterPro" id="IPR050485">
    <property type="entry name" value="Proline_metab_enzyme"/>
</dbReference>
<dbReference type="GO" id="GO:0005759">
    <property type="term" value="C:mitochondrial matrix"/>
    <property type="evidence" value="ECO:0007669"/>
    <property type="project" value="TreeGrafter"/>
</dbReference>
<evidence type="ECO:0000256" key="7">
    <source>
        <dbReference type="PROSITE-ProRule" id="PRU10007"/>
    </source>
</evidence>
<evidence type="ECO:0000256" key="10">
    <source>
        <dbReference type="RuleBase" id="RU366030"/>
    </source>
</evidence>
<gene>
    <name evidence="12" type="primary">PUT2</name>
    <name evidence="12" type="ORF">I7I52_09681</name>
</gene>
<dbReference type="FunFam" id="3.40.309.10:FF:000005">
    <property type="entry name" value="1-pyrroline-5-carboxylate dehydrogenase 1"/>
    <property type="match status" value="1"/>
</dbReference>
<organism evidence="12 13">
    <name type="scientific">Ajellomyces capsulatus</name>
    <name type="common">Darling's disease fungus</name>
    <name type="synonym">Histoplasma capsulatum</name>
    <dbReference type="NCBI Taxonomy" id="5037"/>
    <lineage>
        <taxon>Eukaryota</taxon>
        <taxon>Fungi</taxon>
        <taxon>Dikarya</taxon>
        <taxon>Ascomycota</taxon>
        <taxon>Pezizomycotina</taxon>
        <taxon>Eurotiomycetes</taxon>
        <taxon>Eurotiomycetidae</taxon>
        <taxon>Onygenales</taxon>
        <taxon>Ajellomycetaceae</taxon>
        <taxon>Histoplasma</taxon>
    </lineage>
</organism>
<evidence type="ECO:0000256" key="8">
    <source>
        <dbReference type="RuleBase" id="RU003345"/>
    </source>
</evidence>
<dbReference type="PANTHER" id="PTHR42862:SF1">
    <property type="entry name" value="DELTA-1-PYRROLINE-5-CARBOXYLATE DEHYDROGENASE 2, ISOFORM A-RELATED"/>
    <property type="match status" value="1"/>
</dbReference>
<evidence type="ECO:0000259" key="11">
    <source>
        <dbReference type="Pfam" id="PF00171"/>
    </source>
</evidence>
<dbReference type="SUPFAM" id="SSF53720">
    <property type="entry name" value="ALDH-like"/>
    <property type="match status" value="1"/>
</dbReference>
<dbReference type="EC" id="1.2.1.88" evidence="9"/>
<keyword evidence="5 9" id="KW-0642">Proline metabolism</keyword>
<evidence type="ECO:0000256" key="2">
    <source>
        <dbReference type="ARBA" id="ARBA00009986"/>
    </source>
</evidence>
<comment type="pathway">
    <text evidence="1 9">Amino-acid degradation; L-proline degradation into L-glutamate; L-glutamate from L-proline: step 2/2.</text>
</comment>
<dbReference type="GO" id="GO:0003842">
    <property type="term" value="F:L-glutamate gamma-semialdehyde dehydrogenase activity"/>
    <property type="evidence" value="ECO:0007669"/>
    <property type="project" value="UniProtKB-UniRule"/>
</dbReference>
<dbReference type="InterPro" id="IPR016160">
    <property type="entry name" value="Ald_DH_CS_CYS"/>
</dbReference>
<evidence type="ECO:0000256" key="6">
    <source>
        <dbReference type="ARBA" id="ARBA00048142"/>
    </source>
</evidence>
<dbReference type="InterPro" id="IPR016161">
    <property type="entry name" value="Ald_DH/histidinol_DH"/>
</dbReference>
<accession>A0A8H7Z1A5</accession>
<evidence type="ECO:0000313" key="13">
    <source>
        <dbReference type="Proteomes" id="UP000670092"/>
    </source>
</evidence>
<dbReference type="InterPro" id="IPR005931">
    <property type="entry name" value="P5CDH/ALDH4A1"/>
</dbReference>
<dbReference type="Proteomes" id="UP000670092">
    <property type="component" value="Unassembled WGS sequence"/>
</dbReference>
<feature type="domain" description="Aldehyde dehydrogenase" evidence="11">
    <location>
        <begin position="5"/>
        <end position="408"/>
    </location>
</feature>
<reference evidence="12 13" key="1">
    <citation type="submission" date="2021-01" db="EMBL/GenBank/DDBJ databases">
        <title>Chromosome-level genome assembly of a human fungal pathogen reveals clustering of transcriptionally co-regulated genes.</title>
        <authorList>
            <person name="Voorhies M."/>
            <person name="Cohen S."/>
            <person name="Shea T.P."/>
            <person name="Petrus S."/>
            <person name="Munoz J.F."/>
            <person name="Poplawski S."/>
            <person name="Goldman W.E."/>
            <person name="Michael T."/>
            <person name="Cuomo C.A."/>
            <person name="Sil A."/>
            <person name="Beyhan S."/>
        </authorList>
    </citation>
    <scope>NUCLEOTIDE SEQUENCE [LARGE SCALE GENOMIC DNA]</scope>
    <source>
        <strain evidence="12 13">G184AR</strain>
    </source>
</reference>
<comment type="catalytic activity">
    <reaction evidence="6 9">
        <text>L-glutamate 5-semialdehyde + NAD(+) + H2O = L-glutamate + NADH + 2 H(+)</text>
        <dbReference type="Rhea" id="RHEA:30235"/>
        <dbReference type="ChEBI" id="CHEBI:15377"/>
        <dbReference type="ChEBI" id="CHEBI:15378"/>
        <dbReference type="ChEBI" id="CHEBI:29985"/>
        <dbReference type="ChEBI" id="CHEBI:57540"/>
        <dbReference type="ChEBI" id="CHEBI:57945"/>
        <dbReference type="ChEBI" id="CHEBI:58066"/>
        <dbReference type="EC" id="1.2.1.88"/>
    </reaction>
</comment>
<proteinExistence type="inferred from homology"/>
<keyword evidence="4 9" id="KW-0520">NAD</keyword>
<name>A0A8H7Z1A5_AJECA</name>
<dbReference type="PROSITE" id="PS00687">
    <property type="entry name" value="ALDEHYDE_DEHYDR_GLU"/>
    <property type="match status" value="1"/>
</dbReference>
<evidence type="ECO:0000256" key="4">
    <source>
        <dbReference type="ARBA" id="ARBA00023027"/>
    </source>
</evidence>
<dbReference type="InterPro" id="IPR016162">
    <property type="entry name" value="Ald_DH_N"/>
</dbReference>
<keyword evidence="3 8" id="KW-0560">Oxidoreductase</keyword>
<dbReference type="Gene3D" id="3.40.309.10">
    <property type="entry name" value="Aldehyde Dehydrogenase, Chain A, domain 2"/>
    <property type="match status" value="1"/>
</dbReference>
<evidence type="ECO:0000256" key="5">
    <source>
        <dbReference type="ARBA" id="ARBA00023062"/>
    </source>
</evidence>
<dbReference type="InterPro" id="IPR016163">
    <property type="entry name" value="Ald_DH_C"/>
</dbReference>
<dbReference type="PANTHER" id="PTHR42862">
    <property type="entry name" value="DELTA-1-PYRROLINE-5-CARBOXYLATE DEHYDROGENASE 1, ISOFORM A-RELATED"/>
    <property type="match status" value="1"/>
</dbReference>